<proteinExistence type="predicted"/>
<keyword evidence="2" id="KW-1185">Reference proteome</keyword>
<gene>
    <name evidence="1" type="ORF">NZH93_30075</name>
</gene>
<dbReference type="RefSeq" id="WP_259626611.1">
    <property type="nucleotide sequence ID" value="NZ_JANYMP010000016.1"/>
</dbReference>
<sequence length="155" mass="16699">MTILETTSEVENLVRDTLAAHQSFFLATAGEQGPWVNGAYFAETGLFTLSLVLEQRGRTLAAIRQDPLVSVIISTGSPAQPFLQAQATARVVVGAEADDVRRVLLAKVPQAEPFLSAPIEAVRLRVSAWRATDIPNGWLPGRDLVDVPGAREHTA</sequence>
<evidence type="ECO:0000313" key="1">
    <source>
        <dbReference type="EMBL" id="MCS7481124.1"/>
    </source>
</evidence>
<comment type="caution">
    <text evidence="1">The sequence shown here is derived from an EMBL/GenBank/DDBJ whole genome shotgun (WGS) entry which is preliminary data.</text>
</comment>
<name>A0A9X3A2X7_9PSEU</name>
<evidence type="ECO:0000313" key="2">
    <source>
        <dbReference type="Proteomes" id="UP001141259"/>
    </source>
</evidence>
<dbReference type="Gene3D" id="2.30.110.10">
    <property type="entry name" value="Electron Transport, Fmn-binding Protein, Chain A"/>
    <property type="match status" value="1"/>
</dbReference>
<dbReference type="InterPro" id="IPR012349">
    <property type="entry name" value="Split_barrel_FMN-bd"/>
</dbReference>
<reference evidence="1" key="1">
    <citation type="submission" date="2022-08" db="EMBL/GenBank/DDBJ databases">
        <authorList>
            <person name="Tistechok S."/>
            <person name="Samborskyy M."/>
            <person name="Roman I."/>
        </authorList>
    </citation>
    <scope>NUCLEOTIDE SEQUENCE</scope>
    <source>
        <strain evidence="1">DSM 103496</strain>
    </source>
</reference>
<dbReference type="SUPFAM" id="SSF50475">
    <property type="entry name" value="FMN-binding split barrel"/>
    <property type="match status" value="1"/>
</dbReference>
<accession>A0A9X3A2X7</accession>
<dbReference type="Proteomes" id="UP001141259">
    <property type="component" value="Unassembled WGS sequence"/>
</dbReference>
<organism evidence="1 2">
    <name type="scientific">Umezawaea endophytica</name>
    <dbReference type="NCBI Taxonomy" id="1654476"/>
    <lineage>
        <taxon>Bacteria</taxon>
        <taxon>Bacillati</taxon>
        <taxon>Actinomycetota</taxon>
        <taxon>Actinomycetes</taxon>
        <taxon>Pseudonocardiales</taxon>
        <taxon>Pseudonocardiaceae</taxon>
        <taxon>Umezawaea</taxon>
    </lineage>
</organism>
<protein>
    <submittedName>
        <fullName evidence="1">Pyridoxamine 5'-phosphate oxidase family protein</fullName>
    </submittedName>
</protein>
<dbReference type="EMBL" id="JANYMP010000016">
    <property type="protein sequence ID" value="MCS7481124.1"/>
    <property type="molecule type" value="Genomic_DNA"/>
</dbReference>
<dbReference type="AlphaFoldDB" id="A0A9X3A2X7"/>